<sequence>MAPSSGRKRVPARSGRTTTTFQQATEATSESSPQEAGDSRKDELEPLSQEELSKKYGLGFALLQRMGYSAGAPLAPGALVAPLAAKANPGRQGLTEEAEPEAQEPDPSDLTGLLDQTLRSMREAGDLEEAEELQRLASFCGGGLEGNPLPKPKRRRPRDERADDGDALAEILRQFRSPEFPVEMQQQERFLNWQKRWRSTRGSYKGFVERQEHLQVFSCPTGLVMVLPRDRSEPQFDAFLNTCIDWCRYQSSKSPKRLKRKWRHMTTVIQRLCRSRAKGAAEPDESVALEEQISGSNEPFEEMASEAISQTDDETLGLGWTLDGAESEQDPEHHALKSSFREEKGVAQGPADRPTQRNT</sequence>
<evidence type="ECO:0000313" key="1">
    <source>
        <dbReference type="EMBL" id="CAK9027412.1"/>
    </source>
</evidence>
<dbReference type="EMBL" id="CAXAMM010011903">
    <property type="protein sequence ID" value="CAK9027412.1"/>
    <property type="molecule type" value="Genomic_DNA"/>
</dbReference>
<evidence type="ECO:0000313" key="2">
    <source>
        <dbReference type="Proteomes" id="UP001642464"/>
    </source>
</evidence>
<accession>A0ABP0KN44</accession>
<dbReference type="Proteomes" id="UP001642464">
    <property type="component" value="Unassembled WGS sequence"/>
</dbReference>
<reference evidence="1 2" key="1">
    <citation type="submission" date="2024-02" db="EMBL/GenBank/DDBJ databases">
        <authorList>
            <person name="Chen Y."/>
            <person name="Shah S."/>
            <person name="Dougan E. K."/>
            <person name="Thang M."/>
            <person name="Chan C."/>
        </authorList>
    </citation>
    <scope>NUCLEOTIDE SEQUENCE [LARGE SCALE GENOMIC DNA]</scope>
</reference>
<name>A0ABP0KN44_9DINO</name>
<protein>
    <submittedName>
        <fullName evidence="1">tRNA 4-demethylwyosine synthase (AdoMet-dependent)</fullName>
    </submittedName>
</protein>
<organism evidence="1 2">
    <name type="scientific">Durusdinium trenchii</name>
    <dbReference type="NCBI Taxonomy" id="1381693"/>
    <lineage>
        <taxon>Eukaryota</taxon>
        <taxon>Sar</taxon>
        <taxon>Alveolata</taxon>
        <taxon>Dinophyceae</taxon>
        <taxon>Suessiales</taxon>
        <taxon>Symbiodiniaceae</taxon>
        <taxon>Durusdinium</taxon>
    </lineage>
</organism>
<keyword evidence="2" id="KW-1185">Reference proteome</keyword>
<comment type="caution">
    <text evidence="1">The sequence shown here is derived from an EMBL/GenBank/DDBJ whole genome shotgun (WGS) entry which is preliminary data.</text>
</comment>
<proteinExistence type="predicted"/>
<gene>
    <name evidence="1" type="ORF">SCF082_LOCUS17904</name>
</gene>